<keyword evidence="1" id="KW-0732">Signal</keyword>
<proteinExistence type="predicted"/>
<feature type="domain" description="LTD" evidence="2">
    <location>
        <begin position="16"/>
        <end position="194"/>
    </location>
</feature>
<dbReference type="AlphaFoldDB" id="A0A2D0N9A5"/>
<feature type="signal peptide" evidence="1">
    <location>
        <begin position="1"/>
        <end position="22"/>
    </location>
</feature>
<sequence>MKRLFTLFALVGLCFSAQDLQAQYEGSGPFCHQGGGLFINEISNGPTTGQNNKEYIEMIVTPDPSAPLAPVNLEGWILDDNNVAASGEGNATGHFILGDCYQAVPPGSILVIYNPEDPNPALPADDPTDANQDGVYIIPANDACVRACNSNPVTDNPNYCPCADPETSVSGWQIGLRNPGDVFQIRDACETVVHAISWGGLQLDPDVQNSPAYFRLNGDSQSGLVIRFTNFVSNDWNDATNYDNPPVATGETPGAPNNAENAAFIALLQTGAFMQCGGTIYDCRITDAGDLQAPDGITEAPIVLCAGDDLGAFTAVYDQPDETEPMAPGFDFEYAFLITSDQSPEYPIMGYSYDGDFDYSGLPEGNYRLWGLSYIQPNGSLTLDILLSNIVSSIADIQNYSACGDDLNLDSLNQMGQVVEIQVIAAPVAVMPADPLSTCTTDPNGTLDLTLFDAEISDGSPLPVVWYSDANATQPIVDPANFPAATTTVFARLESASCNSNIVSVDLEIGGSLMVEIMVDEEPDCDNPLAAISLNVPDPSGLVIDWNIDAWDGQTALMDVAPGSYSVTVTDVGGCRDSSSIRINPGGTSVAEYLTTNPTCQAPASGVIRLEDIVGSSGPYEISFNGSAYGPSDGWQMSGLTAGSYLIVLRDNSGCESAQSVTLSLPAGPSLELGPDVEINEGESTFIRPVTSGSLSNLSWSPLNGVVAERGGLTLRPTETTTYSFTISDANGCTTTDQLTVTVIPSDNPPPPPVPEEQTSVFIPNAFSPNEDGFNDSFTIFGDETVANIRMMRIFDRWGSLVFETSDMAPNDLQQGWRGQVNGRPMPEGVYIYFLEVEFTDGTTTIMKGEVVMIR</sequence>
<evidence type="ECO:0000256" key="1">
    <source>
        <dbReference type="SAM" id="SignalP"/>
    </source>
</evidence>
<dbReference type="InterPro" id="IPR026341">
    <property type="entry name" value="T9SS_type_B"/>
</dbReference>
<dbReference type="EMBL" id="PDUD01000023">
    <property type="protein sequence ID" value="PHN05065.1"/>
    <property type="molecule type" value="Genomic_DNA"/>
</dbReference>
<dbReference type="NCBIfam" id="TIGR04131">
    <property type="entry name" value="Bac_Flav_CTERM"/>
    <property type="match status" value="1"/>
</dbReference>
<comment type="caution">
    <text evidence="3">The sequence shown here is derived from an EMBL/GenBank/DDBJ whole genome shotgun (WGS) entry which is preliminary data.</text>
</comment>
<dbReference type="PROSITE" id="PS51841">
    <property type="entry name" value="LTD"/>
    <property type="match status" value="1"/>
</dbReference>
<evidence type="ECO:0000313" key="3">
    <source>
        <dbReference type="EMBL" id="PHN05065.1"/>
    </source>
</evidence>
<dbReference type="RefSeq" id="WP_099151612.1">
    <property type="nucleotide sequence ID" value="NZ_PDUD01000023.1"/>
</dbReference>
<dbReference type="Pfam" id="PF13585">
    <property type="entry name" value="CHU_C"/>
    <property type="match status" value="1"/>
</dbReference>
<dbReference type="InterPro" id="IPR001322">
    <property type="entry name" value="Lamin_tail_dom"/>
</dbReference>
<name>A0A2D0N9A5_FLAN2</name>
<organism evidence="3 4">
    <name type="scientific">Flavilitoribacter nigricans (strain ATCC 23147 / DSM 23189 / NBRC 102662 / NCIMB 1420 / SS-2)</name>
    <name type="common">Lewinella nigricans</name>
    <dbReference type="NCBI Taxonomy" id="1122177"/>
    <lineage>
        <taxon>Bacteria</taxon>
        <taxon>Pseudomonadati</taxon>
        <taxon>Bacteroidota</taxon>
        <taxon>Saprospiria</taxon>
        <taxon>Saprospirales</taxon>
        <taxon>Lewinellaceae</taxon>
        <taxon>Flavilitoribacter</taxon>
    </lineage>
</organism>
<feature type="chain" id="PRO_5012655038" description="LTD domain-containing protein" evidence="1">
    <location>
        <begin position="23"/>
        <end position="855"/>
    </location>
</feature>
<accession>A0A2D0N9A5</accession>
<dbReference type="Proteomes" id="UP000223913">
    <property type="component" value="Unassembled WGS sequence"/>
</dbReference>
<reference evidence="3 4" key="1">
    <citation type="submission" date="2017-10" db="EMBL/GenBank/DDBJ databases">
        <title>The draft genome sequence of Lewinella nigricans NBRC 102662.</title>
        <authorList>
            <person name="Wang K."/>
        </authorList>
    </citation>
    <scope>NUCLEOTIDE SEQUENCE [LARGE SCALE GENOMIC DNA]</scope>
    <source>
        <strain evidence="3 4">NBRC 102662</strain>
    </source>
</reference>
<gene>
    <name evidence="3" type="ORF">CRP01_18750</name>
</gene>
<keyword evidence="4" id="KW-1185">Reference proteome</keyword>
<dbReference type="OrthoDB" id="1652165at2"/>
<evidence type="ECO:0000313" key="4">
    <source>
        <dbReference type="Proteomes" id="UP000223913"/>
    </source>
</evidence>
<evidence type="ECO:0000259" key="2">
    <source>
        <dbReference type="PROSITE" id="PS51841"/>
    </source>
</evidence>
<protein>
    <recommendedName>
        <fullName evidence="2">LTD domain-containing protein</fullName>
    </recommendedName>
</protein>